<keyword evidence="3" id="KW-1185">Reference proteome</keyword>
<evidence type="ECO:0000313" key="2">
    <source>
        <dbReference type="EMBL" id="KIM51555.1"/>
    </source>
</evidence>
<sequence>SSTLSDPNSPESFKQNIHIALEHVARVHSLARTSLNGIQNAYQAGNSPAQTEADLTALDRSLRSLADFLKQTGVGAYPLPPSDPQSAASRPPTEQQLIADTNRDVHNRYEQLKRMGESNGVVATHL</sequence>
<dbReference type="HOGENOM" id="CLU_112554_1_1_1"/>
<feature type="compositionally biased region" description="Polar residues" evidence="1">
    <location>
        <begin position="84"/>
        <end position="96"/>
    </location>
</feature>
<feature type="region of interest" description="Disordered" evidence="1">
    <location>
        <begin position="73"/>
        <end position="96"/>
    </location>
</feature>
<accession>A0A0C3CSJ3</accession>
<reference evidence="3" key="2">
    <citation type="submission" date="2015-01" db="EMBL/GenBank/DDBJ databases">
        <title>Evolutionary Origins and Diversification of the Mycorrhizal Mutualists.</title>
        <authorList>
            <consortium name="DOE Joint Genome Institute"/>
            <consortium name="Mycorrhizal Genomics Consortium"/>
            <person name="Kohler A."/>
            <person name="Kuo A."/>
            <person name="Nagy L.G."/>
            <person name="Floudas D."/>
            <person name="Copeland A."/>
            <person name="Barry K.W."/>
            <person name="Cichocki N."/>
            <person name="Veneault-Fourrey C."/>
            <person name="LaButti K."/>
            <person name="Lindquist E.A."/>
            <person name="Lipzen A."/>
            <person name="Lundell T."/>
            <person name="Morin E."/>
            <person name="Murat C."/>
            <person name="Riley R."/>
            <person name="Ohm R."/>
            <person name="Sun H."/>
            <person name="Tunlid A."/>
            <person name="Henrissat B."/>
            <person name="Grigoriev I.V."/>
            <person name="Hibbett D.S."/>
            <person name="Martin F."/>
        </authorList>
    </citation>
    <scope>NUCLEOTIDE SEQUENCE [LARGE SCALE GENOMIC DNA]</scope>
    <source>
        <strain evidence="3">Foug A</strain>
    </source>
</reference>
<dbReference type="InParanoid" id="A0A0C3CSJ3"/>
<reference evidence="2 3" key="1">
    <citation type="submission" date="2014-04" db="EMBL/GenBank/DDBJ databases">
        <authorList>
            <consortium name="DOE Joint Genome Institute"/>
            <person name="Kuo A."/>
            <person name="Kohler A."/>
            <person name="Nagy L.G."/>
            <person name="Floudas D."/>
            <person name="Copeland A."/>
            <person name="Barry K.W."/>
            <person name="Cichocki N."/>
            <person name="Veneault-Fourrey C."/>
            <person name="LaButti K."/>
            <person name="Lindquist E.A."/>
            <person name="Lipzen A."/>
            <person name="Lundell T."/>
            <person name="Morin E."/>
            <person name="Murat C."/>
            <person name="Sun H."/>
            <person name="Tunlid A."/>
            <person name="Henrissat B."/>
            <person name="Grigoriev I.V."/>
            <person name="Hibbett D.S."/>
            <person name="Martin F."/>
            <person name="Nordberg H.P."/>
            <person name="Cantor M.N."/>
            <person name="Hua S.X."/>
        </authorList>
    </citation>
    <scope>NUCLEOTIDE SEQUENCE [LARGE SCALE GENOMIC DNA]</scope>
    <source>
        <strain evidence="2 3">Foug A</strain>
    </source>
</reference>
<protein>
    <recommendedName>
        <fullName evidence="4">Mediator complex subunit 11</fullName>
    </recommendedName>
</protein>
<evidence type="ECO:0008006" key="4">
    <source>
        <dbReference type="Google" id="ProtNLM"/>
    </source>
</evidence>
<feature type="non-terminal residue" evidence="2">
    <location>
        <position position="126"/>
    </location>
</feature>
<evidence type="ECO:0000256" key="1">
    <source>
        <dbReference type="SAM" id="MobiDB-lite"/>
    </source>
</evidence>
<organism evidence="2 3">
    <name type="scientific">Scleroderma citrinum Foug A</name>
    <dbReference type="NCBI Taxonomy" id="1036808"/>
    <lineage>
        <taxon>Eukaryota</taxon>
        <taxon>Fungi</taxon>
        <taxon>Dikarya</taxon>
        <taxon>Basidiomycota</taxon>
        <taxon>Agaricomycotina</taxon>
        <taxon>Agaricomycetes</taxon>
        <taxon>Agaricomycetidae</taxon>
        <taxon>Boletales</taxon>
        <taxon>Sclerodermatineae</taxon>
        <taxon>Sclerodermataceae</taxon>
        <taxon>Scleroderma</taxon>
    </lineage>
</organism>
<gene>
    <name evidence="2" type="ORF">SCLCIDRAFT_78673</name>
</gene>
<evidence type="ECO:0000313" key="3">
    <source>
        <dbReference type="Proteomes" id="UP000053989"/>
    </source>
</evidence>
<feature type="non-terminal residue" evidence="2">
    <location>
        <position position="1"/>
    </location>
</feature>
<dbReference type="Proteomes" id="UP000053989">
    <property type="component" value="Unassembled WGS sequence"/>
</dbReference>
<dbReference type="AlphaFoldDB" id="A0A0C3CSJ3"/>
<proteinExistence type="predicted"/>
<dbReference type="STRING" id="1036808.A0A0C3CSJ3"/>
<name>A0A0C3CSJ3_9AGAM</name>
<dbReference type="EMBL" id="KN822251">
    <property type="protein sequence ID" value="KIM51555.1"/>
    <property type="molecule type" value="Genomic_DNA"/>
</dbReference>
<dbReference type="OrthoDB" id="3203574at2759"/>